<evidence type="ECO:0000256" key="4">
    <source>
        <dbReference type="ARBA" id="ARBA00022496"/>
    </source>
</evidence>
<dbReference type="PROSITE" id="PS52016">
    <property type="entry name" value="TONB_DEPENDENT_REC_3"/>
    <property type="match status" value="1"/>
</dbReference>
<keyword evidence="16" id="KW-1185">Reference proteome</keyword>
<name>A0A3L7DZI4_9GAMM</name>
<sequence>MRLIMSRTSTTVFDHGVLHRPWLLFFAVVPVLASAQESTRVPLAAIEEVVVTAQKKTESLQDTPISIAAFGEDTLVEIGAFGATAIGEYTPNVDVYPTLGSSNNITINIRGLGTAEPSLSIDPKTGIYLDGVYIARNAGAVFDIVDLERIEVLRGPQGTLWGKNTTGGALQIITKAPTGEFGFKQFLSAANDGYFRSLTTVDTPSTAGISAKLSYMFRQYDGFARNTHQSGEEELGSEDVEAARLAIAWDISDTFGLVYRYDQTDSDAVPKPLQVTDVGPGAAVGAIFDLASGDLIIGSPLGDLAAIAEGNKRLDRFNLDFQGTEYVTIKGHNLTFTADLGDSELKSITAHREYDSDFSEGNDLDGGAWRGFSTGSGETVATPIFHYTNEKSQRQFSQEFQLVGSAFAQKLDYVTGIFYFEEAGKEENPWNTTTYLPDSPVLLRGIPMGSWYETDNSSLAVYGQFSFYLDDQWTLTLGGRYTEDRKEIKVLREDPRLTSDHSASARWNKFTPSITAAYQATDDLNFYARISEGYNAGVFNPGAINPVDPEDFSVFDQPADEEETLAYEIGMKSEWFDNRLRLNAAIFYNDNQNLQVTDFINGVRTTINSGESTTEGVEIDLQAIPLPGLVIDAGYGYVQGSYDIGEELVDDGNGRGTGRLGVSYSTPVMSLALLSARIDTTYSGKSYYLASSPVAVGESYTLLNARVTLSDLEFLAGRVSMSLWGKNLEDREYRIHGTDFGMEEGFGYSGHVFGDPRSIGLDLQYEY</sequence>
<keyword evidence="6" id="KW-0408">Iron</keyword>
<comment type="caution">
    <text evidence="15">The sequence shown here is derived from an EMBL/GenBank/DDBJ whole genome shotgun (WGS) entry which is preliminary data.</text>
</comment>
<proteinExistence type="inferred from homology"/>
<evidence type="ECO:0000259" key="13">
    <source>
        <dbReference type="Pfam" id="PF00593"/>
    </source>
</evidence>
<comment type="similarity">
    <text evidence="11 12">Belongs to the TonB-dependent receptor family.</text>
</comment>
<evidence type="ECO:0000256" key="1">
    <source>
        <dbReference type="ARBA" id="ARBA00004571"/>
    </source>
</evidence>
<evidence type="ECO:0000259" key="14">
    <source>
        <dbReference type="Pfam" id="PF07715"/>
    </source>
</evidence>
<keyword evidence="4" id="KW-0410">Iron transport</keyword>
<evidence type="ECO:0000256" key="10">
    <source>
        <dbReference type="ARBA" id="ARBA00023237"/>
    </source>
</evidence>
<evidence type="ECO:0000313" key="15">
    <source>
        <dbReference type="EMBL" id="RLQ21960.1"/>
    </source>
</evidence>
<dbReference type="GO" id="GO:0009279">
    <property type="term" value="C:cell outer membrane"/>
    <property type="evidence" value="ECO:0007669"/>
    <property type="project" value="UniProtKB-SubCell"/>
</dbReference>
<organism evidence="15 16">
    <name type="scientific">Seongchinamella sediminis</name>
    <dbReference type="NCBI Taxonomy" id="2283635"/>
    <lineage>
        <taxon>Bacteria</taxon>
        <taxon>Pseudomonadati</taxon>
        <taxon>Pseudomonadota</taxon>
        <taxon>Gammaproteobacteria</taxon>
        <taxon>Cellvibrionales</taxon>
        <taxon>Halieaceae</taxon>
        <taxon>Seongchinamella</taxon>
    </lineage>
</organism>
<dbReference type="Proteomes" id="UP000265509">
    <property type="component" value="Unassembled WGS sequence"/>
</dbReference>
<reference evidence="15 16" key="1">
    <citation type="submission" date="2018-07" db="EMBL/GenBank/DDBJ databases">
        <title>Halioglobus sp. genome submission.</title>
        <authorList>
            <person name="Ye M.-Q."/>
            <person name="Du Z.-J."/>
        </authorList>
    </citation>
    <scope>NUCLEOTIDE SEQUENCE [LARGE SCALE GENOMIC DNA]</scope>
    <source>
        <strain evidence="15 16">U0301</strain>
    </source>
</reference>
<dbReference type="Pfam" id="PF07715">
    <property type="entry name" value="Plug"/>
    <property type="match status" value="1"/>
</dbReference>
<accession>A0A3L7DZI4</accession>
<keyword evidence="2 11" id="KW-0813">Transport</keyword>
<evidence type="ECO:0000256" key="8">
    <source>
        <dbReference type="ARBA" id="ARBA00023077"/>
    </source>
</evidence>
<evidence type="ECO:0000256" key="3">
    <source>
        <dbReference type="ARBA" id="ARBA00022452"/>
    </source>
</evidence>
<keyword evidence="9 11" id="KW-0472">Membrane</keyword>
<evidence type="ECO:0000313" key="16">
    <source>
        <dbReference type="Proteomes" id="UP000265509"/>
    </source>
</evidence>
<dbReference type="EMBL" id="QRAN01000009">
    <property type="protein sequence ID" value="RLQ21960.1"/>
    <property type="molecule type" value="Genomic_DNA"/>
</dbReference>
<dbReference type="Pfam" id="PF00593">
    <property type="entry name" value="TonB_dep_Rec_b-barrel"/>
    <property type="match status" value="1"/>
</dbReference>
<dbReference type="InterPro" id="IPR000531">
    <property type="entry name" value="Beta-barrel_TonB"/>
</dbReference>
<dbReference type="InterPro" id="IPR036942">
    <property type="entry name" value="Beta-barrel_TonB_sf"/>
</dbReference>
<dbReference type="SUPFAM" id="SSF56935">
    <property type="entry name" value="Porins"/>
    <property type="match status" value="1"/>
</dbReference>
<feature type="domain" description="TonB-dependent receptor-like beta-barrel" evidence="13">
    <location>
        <begin position="312"/>
        <end position="728"/>
    </location>
</feature>
<keyword evidence="15" id="KW-0675">Receptor</keyword>
<evidence type="ECO:0000256" key="2">
    <source>
        <dbReference type="ARBA" id="ARBA00022448"/>
    </source>
</evidence>
<gene>
    <name evidence="15" type="ORF">DWB85_10250</name>
</gene>
<evidence type="ECO:0000256" key="7">
    <source>
        <dbReference type="ARBA" id="ARBA00023065"/>
    </source>
</evidence>
<dbReference type="OrthoDB" id="127311at2"/>
<keyword evidence="7" id="KW-0406">Ion transport</keyword>
<evidence type="ECO:0000256" key="12">
    <source>
        <dbReference type="RuleBase" id="RU003357"/>
    </source>
</evidence>
<dbReference type="GO" id="GO:0006826">
    <property type="term" value="P:iron ion transport"/>
    <property type="evidence" value="ECO:0007669"/>
    <property type="project" value="UniProtKB-KW"/>
</dbReference>
<evidence type="ECO:0000256" key="11">
    <source>
        <dbReference type="PROSITE-ProRule" id="PRU01360"/>
    </source>
</evidence>
<dbReference type="InterPro" id="IPR039426">
    <property type="entry name" value="TonB-dep_rcpt-like"/>
</dbReference>
<protein>
    <submittedName>
        <fullName evidence="15">TonB-dependent receptor</fullName>
    </submittedName>
</protein>
<keyword evidence="10 11" id="KW-0998">Cell outer membrane</keyword>
<dbReference type="AlphaFoldDB" id="A0A3L7DZI4"/>
<keyword evidence="5 11" id="KW-0812">Transmembrane</keyword>
<dbReference type="InterPro" id="IPR012910">
    <property type="entry name" value="Plug_dom"/>
</dbReference>
<keyword evidence="3 11" id="KW-1134">Transmembrane beta strand</keyword>
<dbReference type="PANTHER" id="PTHR32552">
    <property type="entry name" value="FERRICHROME IRON RECEPTOR-RELATED"/>
    <property type="match status" value="1"/>
</dbReference>
<evidence type="ECO:0000256" key="5">
    <source>
        <dbReference type="ARBA" id="ARBA00022692"/>
    </source>
</evidence>
<keyword evidence="8 12" id="KW-0798">TonB box</keyword>
<feature type="domain" description="TonB-dependent receptor plug" evidence="14">
    <location>
        <begin position="60"/>
        <end position="169"/>
    </location>
</feature>
<dbReference type="Gene3D" id="2.40.170.20">
    <property type="entry name" value="TonB-dependent receptor, beta-barrel domain"/>
    <property type="match status" value="1"/>
</dbReference>
<comment type="subcellular location">
    <subcellularLocation>
        <location evidence="1 11">Cell outer membrane</location>
        <topology evidence="1 11">Multi-pass membrane protein</topology>
    </subcellularLocation>
</comment>
<evidence type="ECO:0000256" key="6">
    <source>
        <dbReference type="ARBA" id="ARBA00023004"/>
    </source>
</evidence>
<evidence type="ECO:0000256" key="9">
    <source>
        <dbReference type="ARBA" id="ARBA00023136"/>
    </source>
</evidence>
<dbReference type="PANTHER" id="PTHR32552:SF81">
    <property type="entry name" value="TONB-DEPENDENT OUTER MEMBRANE RECEPTOR"/>
    <property type="match status" value="1"/>
</dbReference>